<keyword evidence="7" id="KW-1185">Reference proteome</keyword>
<dbReference type="PROSITE" id="PS00375">
    <property type="entry name" value="UDPGT"/>
    <property type="match status" value="1"/>
</dbReference>
<evidence type="ECO:0000313" key="7">
    <source>
        <dbReference type="Proteomes" id="UP000290289"/>
    </source>
</evidence>
<dbReference type="Gene3D" id="3.40.50.2000">
    <property type="entry name" value="Glycogen Phosphorylase B"/>
    <property type="match status" value="2"/>
</dbReference>
<comment type="similarity">
    <text evidence="1 4">Belongs to the UDP-glycosyltransferase family.</text>
</comment>
<dbReference type="CDD" id="cd03784">
    <property type="entry name" value="GT1_Gtf-like"/>
    <property type="match status" value="1"/>
</dbReference>
<dbReference type="GO" id="GO:0080043">
    <property type="term" value="F:quercetin 3-O-glucosyltransferase activity"/>
    <property type="evidence" value="ECO:0007669"/>
    <property type="project" value="TreeGrafter"/>
</dbReference>
<dbReference type="Pfam" id="PF00201">
    <property type="entry name" value="UDPGT"/>
    <property type="match status" value="1"/>
</dbReference>
<accession>A0A498IGW4</accession>
<sequence length="477" mass="53743">MEDKASNPHAIMVPLPLQGHVTPLTHLATKLASQGFTITFVNTQYIHHHILKSQPNDNTEDDIFATARKSGLDIRYTTVSDGFPLAFNRIQNLDQSLEGALHVFPAHVDELVGNLVQSDPSITCLIVDTFQSWSATIANKYNLIHISFWTEPALVFNIYYHLDLLQKNGHFGSHDNREDIIDYIPGVKAIEPKDLMSHIQSTDLFCPMLRTFYKSFREVKKADFILCNTVQELEFESLSALQAKQPTYPIGPVFPDNLTKNIVATNLMPEFDCIHWLHEKPHGSVLFISFGSYAQVTKDDFEEIAHGLLLSKVNFIWVLRSDTTGYDETYILPVGFEDEIKDRGLMVPWCSQIEVLSHPAVGGFLTHCGWNSILESMRCGVPMLCFPLVADQITNRKLVVDDWGIGLNLCDRVKPVRRVEVAEKINRLICGKSGDGLQKKVMKATQTLEDAVALNGSSQKNLSQFISNVKEKIQTRM</sequence>
<dbReference type="EMBL" id="RDQH01000338">
    <property type="protein sequence ID" value="RXH80751.1"/>
    <property type="molecule type" value="Genomic_DNA"/>
</dbReference>
<dbReference type="GO" id="GO:0080044">
    <property type="term" value="F:quercetin 7-O-glucosyltransferase activity"/>
    <property type="evidence" value="ECO:0007669"/>
    <property type="project" value="TreeGrafter"/>
</dbReference>
<dbReference type="SUPFAM" id="SSF53756">
    <property type="entry name" value="UDP-Glycosyltransferase/glycogen phosphorylase"/>
    <property type="match status" value="1"/>
</dbReference>
<evidence type="ECO:0000256" key="5">
    <source>
        <dbReference type="RuleBase" id="RU362057"/>
    </source>
</evidence>
<dbReference type="FunFam" id="3.40.50.2000:FF:000078">
    <property type="entry name" value="Glycosyltransferase"/>
    <property type="match status" value="1"/>
</dbReference>
<evidence type="ECO:0000256" key="1">
    <source>
        <dbReference type="ARBA" id="ARBA00009995"/>
    </source>
</evidence>
<dbReference type="InterPro" id="IPR002213">
    <property type="entry name" value="UDP_glucos_trans"/>
</dbReference>
<dbReference type="Proteomes" id="UP000290289">
    <property type="component" value="Chromosome 12"/>
</dbReference>
<evidence type="ECO:0000313" key="6">
    <source>
        <dbReference type="EMBL" id="RXH80751.1"/>
    </source>
</evidence>
<dbReference type="PANTHER" id="PTHR11926:SF774">
    <property type="entry name" value="UDP-GLYCOSYLTRANSFERASE 85A1-RELATED"/>
    <property type="match status" value="1"/>
</dbReference>
<evidence type="ECO:0000256" key="4">
    <source>
        <dbReference type="RuleBase" id="RU003718"/>
    </source>
</evidence>
<reference evidence="6 7" key="1">
    <citation type="submission" date="2018-10" db="EMBL/GenBank/DDBJ databases">
        <title>A high-quality apple genome assembly.</title>
        <authorList>
            <person name="Hu J."/>
        </authorList>
    </citation>
    <scope>NUCLEOTIDE SEQUENCE [LARGE SCALE GENOMIC DNA]</scope>
    <source>
        <strain evidence="7">cv. HFTH1</strain>
        <tissue evidence="6">Young leaf</tissue>
    </source>
</reference>
<organism evidence="6 7">
    <name type="scientific">Malus domestica</name>
    <name type="common">Apple</name>
    <name type="synonym">Pyrus malus</name>
    <dbReference type="NCBI Taxonomy" id="3750"/>
    <lineage>
        <taxon>Eukaryota</taxon>
        <taxon>Viridiplantae</taxon>
        <taxon>Streptophyta</taxon>
        <taxon>Embryophyta</taxon>
        <taxon>Tracheophyta</taxon>
        <taxon>Spermatophyta</taxon>
        <taxon>Magnoliopsida</taxon>
        <taxon>eudicotyledons</taxon>
        <taxon>Gunneridae</taxon>
        <taxon>Pentapetalae</taxon>
        <taxon>rosids</taxon>
        <taxon>fabids</taxon>
        <taxon>Rosales</taxon>
        <taxon>Rosaceae</taxon>
        <taxon>Amygdaloideae</taxon>
        <taxon>Maleae</taxon>
        <taxon>Malus</taxon>
    </lineage>
</organism>
<dbReference type="AlphaFoldDB" id="A0A498IGW4"/>
<dbReference type="PANTHER" id="PTHR11926">
    <property type="entry name" value="GLUCOSYL/GLUCURONOSYL TRANSFERASES"/>
    <property type="match status" value="1"/>
</dbReference>
<keyword evidence="2 4" id="KW-0328">Glycosyltransferase</keyword>
<evidence type="ECO:0000256" key="2">
    <source>
        <dbReference type="ARBA" id="ARBA00022676"/>
    </source>
</evidence>
<keyword evidence="3 4" id="KW-0808">Transferase</keyword>
<comment type="caution">
    <text evidence="6">The sequence shown here is derived from an EMBL/GenBank/DDBJ whole genome shotgun (WGS) entry which is preliminary data.</text>
</comment>
<gene>
    <name evidence="6" type="ORF">DVH24_004665</name>
</gene>
<proteinExistence type="inferred from homology"/>
<dbReference type="InterPro" id="IPR035595">
    <property type="entry name" value="UDP_glycos_trans_CS"/>
</dbReference>
<name>A0A498IGW4_MALDO</name>
<evidence type="ECO:0000256" key="3">
    <source>
        <dbReference type="ARBA" id="ARBA00022679"/>
    </source>
</evidence>
<dbReference type="EC" id="2.4.1.-" evidence="5"/>
<protein>
    <recommendedName>
        <fullName evidence="5">Glycosyltransferase</fullName>
        <ecNumber evidence="5">2.4.1.-</ecNumber>
    </recommendedName>
</protein>